<organism evidence="2 3">
    <name type="scientific">Daphnia magna</name>
    <dbReference type="NCBI Taxonomy" id="35525"/>
    <lineage>
        <taxon>Eukaryota</taxon>
        <taxon>Metazoa</taxon>
        <taxon>Ecdysozoa</taxon>
        <taxon>Arthropoda</taxon>
        <taxon>Crustacea</taxon>
        <taxon>Branchiopoda</taxon>
        <taxon>Diplostraca</taxon>
        <taxon>Cladocera</taxon>
        <taxon>Anomopoda</taxon>
        <taxon>Daphniidae</taxon>
        <taxon>Daphnia</taxon>
    </lineage>
</organism>
<keyword evidence="3" id="KW-1185">Reference proteome</keyword>
<accession>A0ABR0B8J9</accession>
<reference evidence="2 3" key="1">
    <citation type="journal article" date="2023" name="Nucleic Acids Res.">
        <title>The hologenome of Daphnia magna reveals possible DNA methylation and microbiome-mediated evolution of the host genome.</title>
        <authorList>
            <person name="Chaturvedi A."/>
            <person name="Li X."/>
            <person name="Dhandapani V."/>
            <person name="Marshall H."/>
            <person name="Kissane S."/>
            <person name="Cuenca-Cambronero M."/>
            <person name="Asole G."/>
            <person name="Calvet F."/>
            <person name="Ruiz-Romero M."/>
            <person name="Marangio P."/>
            <person name="Guigo R."/>
            <person name="Rago D."/>
            <person name="Mirbahai L."/>
            <person name="Eastwood N."/>
            <person name="Colbourne J.K."/>
            <person name="Zhou J."/>
            <person name="Mallon E."/>
            <person name="Orsini L."/>
        </authorList>
    </citation>
    <scope>NUCLEOTIDE SEQUENCE [LARGE SCALE GENOMIC DNA]</scope>
    <source>
        <strain evidence="2">LRV0_1</strain>
    </source>
</reference>
<name>A0ABR0B8J9_9CRUS</name>
<evidence type="ECO:0000256" key="1">
    <source>
        <dbReference type="SAM" id="MobiDB-lite"/>
    </source>
</evidence>
<comment type="caution">
    <text evidence="2">The sequence shown here is derived from an EMBL/GenBank/DDBJ whole genome shotgun (WGS) entry which is preliminary data.</text>
</comment>
<dbReference type="EMBL" id="JAOYFB010000041">
    <property type="protein sequence ID" value="KAK4044909.1"/>
    <property type="molecule type" value="Genomic_DNA"/>
</dbReference>
<feature type="region of interest" description="Disordered" evidence="1">
    <location>
        <begin position="183"/>
        <end position="213"/>
    </location>
</feature>
<evidence type="ECO:0000313" key="2">
    <source>
        <dbReference type="EMBL" id="KAK4044909.1"/>
    </source>
</evidence>
<evidence type="ECO:0000313" key="3">
    <source>
        <dbReference type="Proteomes" id="UP001234178"/>
    </source>
</evidence>
<sequence length="364" mass="37085">MGGFGAGCGSTGSSGFLGSGAGSGGSVGAGGVVVTVCGGGGTIGAASLESAANSTVSGSGSVDFVAHTVAVAVAIEGGVAETDERPQRRRPERRLAEGDAAPDRHIKREITAEPAATSKAKRPFEGRSNDDTVIDKNVVTVAISAQTALGGERRVQTPFCDDAQSLICEKIIAESEAEQPLRTGAGAGELLEPANSRAGFRRRKPAFSPGASASQWCRPFAGHRDSNRKSGVDLEAVGDAVRPKNIRRVLLFDGADARPFAGGSRDAENDGAVDPACDKTDAELARGHGFRSADRRKTGVAGMGPGLIGIKTAARDGILAFCMYDGSRREGGDEGEGGSNEAEGTANRGGTHGGATLHDRSPPW</sequence>
<protein>
    <submittedName>
        <fullName evidence="2">Uncharacterized protein</fullName>
    </submittedName>
</protein>
<gene>
    <name evidence="2" type="ORF">OUZ56_032315</name>
</gene>
<dbReference type="Proteomes" id="UP001234178">
    <property type="component" value="Unassembled WGS sequence"/>
</dbReference>
<proteinExistence type="predicted"/>
<feature type="region of interest" description="Disordered" evidence="1">
    <location>
        <begin position="329"/>
        <end position="364"/>
    </location>
</feature>
<feature type="region of interest" description="Disordered" evidence="1">
    <location>
        <begin position="81"/>
        <end position="128"/>
    </location>
</feature>
<feature type="compositionally biased region" description="Basic and acidic residues" evidence="1">
    <location>
        <begin position="93"/>
        <end position="111"/>
    </location>
</feature>